<evidence type="ECO:0000313" key="3">
    <source>
        <dbReference type="Proteomes" id="UP000027238"/>
    </source>
</evidence>
<protein>
    <submittedName>
        <fullName evidence="2">Uncharacterized protein</fullName>
    </submittedName>
</protein>
<feature type="compositionally biased region" description="Gly residues" evidence="1">
    <location>
        <begin position="130"/>
        <end position="150"/>
    </location>
</feature>
<gene>
    <name evidence="2" type="ORF">CSUB01_04065</name>
</gene>
<reference evidence="3" key="1">
    <citation type="journal article" date="2014" name="Genome Announc.">
        <title>Draft genome sequence of Colletotrichum sublineola, a destructive pathogen of cultivated sorghum.</title>
        <authorList>
            <person name="Baroncelli R."/>
            <person name="Sanz-Martin J.M."/>
            <person name="Rech G.E."/>
            <person name="Sukno S.A."/>
            <person name="Thon M.R."/>
        </authorList>
    </citation>
    <scope>NUCLEOTIDE SEQUENCE [LARGE SCALE GENOMIC DNA]</scope>
    <source>
        <strain evidence="3">TX430BB</strain>
    </source>
</reference>
<dbReference type="AlphaFoldDB" id="A0A066XHL7"/>
<evidence type="ECO:0000313" key="2">
    <source>
        <dbReference type="EMBL" id="KDN67144.1"/>
    </source>
</evidence>
<dbReference type="Proteomes" id="UP000027238">
    <property type="component" value="Unassembled WGS sequence"/>
</dbReference>
<proteinExistence type="predicted"/>
<feature type="compositionally biased region" description="Polar residues" evidence="1">
    <location>
        <begin position="10"/>
        <end position="28"/>
    </location>
</feature>
<comment type="caution">
    <text evidence="2">The sequence shown here is derived from an EMBL/GenBank/DDBJ whole genome shotgun (WGS) entry which is preliminary data.</text>
</comment>
<dbReference type="OMA" id="EWGNSAL"/>
<keyword evidence="3" id="KW-1185">Reference proteome</keyword>
<feature type="compositionally biased region" description="Basic and acidic residues" evidence="1">
    <location>
        <begin position="58"/>
        <end position="78"/>
    </location>
</feature>
<name>A0A066XHL7_COLSU</name>
<dbReference type="OrthoDB" id="4851725at2759"/>
<evidence type="ECO:0000256" key="1">
    <source>
        <dbReference type="SAM" id="MobiDB-lite"/>
    </source>
</evidence>
<feature type="region of interest" description="Disordered" evidence="1">
    <location>
        <begin position="1"/>
        <end position="94"/>
    </location>
</feature>
<sequence length="289" mass="30862">MAYVFDGYSEANSARNSPGRQGQPQTGSRQRRRERDEPMGGSGVGSGSEGVYFGTGRFYEENLRNEQQQRQREREHQQMPRSWSTGPFGGGGLNGSVFSAGGGAWSEEEWKRVLMEALRRARERRWQERSGGGGGGGDGAGVFGTRGGPGPQDFGDDEETRFDDLFDDLFGAARGGGRGDDGGEGRGAFGAGAGGPRGFGFFGGGGGGRTDFEGVFGSPGDLPGREQYGTGTATGFGFGDREDVRRGGAGMTWAEFTELFRHRYDGGSSYGYAGGRLPADLFDSWHTDW</sequence>
<dbReference type="eggNOG" id="ENOG502T4RV">
    <property type="taxonomic scope" value="Eukaryota"/>
</dbReference>
<accession>A0A066XHL7</accession>
<organism evidence="2 3">
    <name type="scientific">Colletotrichum sublineola</name>
    <name type="common">Sorghum anthracnose fungus</name>
    <dbReference type="NCBI Taxonomy" id="1173701"/>
    <lineage>
        <taxon>Eukaryota</taxon>
        <taxon>Fungi</taxon>
        <taxon>Dikarya</taxon>
        <taxon>Ascomycota</taxon>
        <taxon>Pezizomycotina</taxon>
        <taxon>Sordariomycetes</taxon>
        <taxon>Hypocreomycetidae</taxon>
        <taxon>Glomerellales</taxon>
        <taxon>Glomerellaceae</taxon>
        <taxon>Colletotrichum</taxon>
        <taxon>Colletotrichum graminicola species complex</taxon>
    </lineage>
</organism>
<feature type="region of interest" description="Disordered" evidence="1">
    <location>
        <begin position="125"/>
        <end position="151"/>
    </location>
</feature>
<dbReference type="EMBL" id="JMSE01000840">
    <property type="protein sequence ID" value="KDN67144.1"/>
    <property type="molecule type" value="Genomic_DNA"/>
</dbReference>
<dbReference type="HOGENOM" id="CLU_994003_0_0_1"/>